<dbReference type="KEGG" id="crq:GCK72_016619"/>
<dbReference type="STRING" id="31234.E3MTQ7"/>
<dbReference type="GO" id="GO:0042277">
    <property type="term" value="F:peptide binding"/>
    <property type="evidence" value="ECO:0007669"/>
    <property type="project" value="TreeGrafter"/>
</dbReference>
<dbReference type="GO" id="GO:0070006">
    <property type="term" value="F:metalloaminopeptidase activity"/>
    <property type="evidence" value="ECO:0007669"/>
    <property type="project" value="TreeGrafter"/>
</dbReference>
<keyword evidence="4" id="KW-0479">Metal-binding</keyword>
<dbReference type="Gene3D" id="1.10.390.10">
    <property type="entry name" value="Neutral Protease Domain 2"/>
    <property type="match status" value="1"/>
</dbReference>
<dbReference type="SUPFAM" id="SSF55486">
    <property type="entry name" value="Metalloproteases ('zincins'), catalytic domain"/>
    <property type="match status" value="1"/>
</dbReference>
<evidence type="ECO:0000313" key="10">
    <source>
        <dbReference type="Proteomes" id="UP000008281"/>
    </source>
</evidence>
<dbReference type="RefSeq" id="XP_003100407.2">
    <property type="nucleotide sequence ID" value="XM_003100359.2"/>
</dbReference>
<dbReference type="eggNOG" id="KOG1046">
    <property type="taxonomic scope" value="Eukaryota"/>
</dbReference>
<comment type="cofactor">
    <cofactor evidence="1">
        <name>Zn(2+)</name>
        <dbReference type="ChEBI" id="CHEBI:29105"/>
    </cofactor>
</comment>
<evidence type="ECO:0000256" key="4">
    <source>
        <dbReference type="ARBA" id="ARBA00022723"/>
    </source>
</evidence>
<organism evidence="10">
    <name type="scientific">Caenorhabditis remanei</name>
    <name type="common">Caenorhabditis vulgaris</name>
    <dbReference type="NCBI Taxonomy" id="31234"/>
    <lineage>
        <taxon>Eukaryota</taxon>
        <taxon>Metazoa</taxon>
        <taxon>Ecdysozoa</taxon>
        <taxon>Nematoda</taxon>
        <taxon>Chromadorea</taxon>
        <taxon>Rhabditida</taxon>
        <taxon>Rhabditina</taxon>
        <taxon>Rhabditomorpha</taxon>
        <taxon>Rhabditoidea</taxon>
        <taxon>Rhabditidae</taxon>
        <taxon>Peloderinae</taxon>
        <taxon>Caenorhabditis</taxon>
    </lineage>
</organism>
<dbReference type="Gene3D" id="2.60.40.1910">
    <property type="match status" value="1"/>
</dbReference>
<name>E3MTQ7_CAERE</name>
<dbReference type="GO" id="GO:0005615">
    <property type="term" value="C:extracellular space"/>
    <property type="evidence" value="ECO:0007669"/>
    <property type="project" value="TreeGrafter"/>
</dbReference>
<evidence type="ECO:0000256" key="5">
    <source>
        <dbReference type="ARBA" id="ARBA00022801"/>
    </source>
</evidence>
<dbReference type="GO" id="GO:0006508">
    <property type="term" value="P:proteolysis"/>
    <property type="evidence" value="ECO:0007669"/>
    <property type="project" value="UniProtKB-KW"/>
</dbReference>
<dbReference type="InterPro" id="IPR027268">
    <property type="entry name" value="Peptidase_M4/M1_CTD_sf"/>
</dbReference>
<dbReference type="AlphaFoldDB" id="E3MTQ7"/>
<dbReference type="InParanoid" id="E3MTQ7"/>
<dbReference type="HOGENOM" id="CLU_708302_0_0_1"/>
<dbReference type="GeneID" id="9814636"/>
<evidence type="ECO:0000256" key="7">
    <source>
        <dbReference type="ARBA" id="ARBA00023049"/>
    </source>
</evidence>
<dbReference type="InterPro" id="IPR014782">
    <property type="entry name" value="Peptidase_M1_dom"/>
</dbReference>
<keyword evidence="3" id="KW-0645">Protease</keyword>
<evidence type="ECO:0000256" key="1">
    <source>
        <dbReference type="ARBA" id="ARBA00001947"/>
    </source>
</evidence>
<dbReference type="GO" id="GO:0005737">
    <property type="term" value="C:cytoplasm"/>
    <property type="evidence" value="ECO:0007669"/>
    <property type="project" value="TreeGrafter"/>
</dbReference>
<dbReference type="CTD" id="9814636"/>
<keyword evidence="5" id="KW-0378">Hydrolase</keyword>
<dbReference type="OMA" id="WLYKAFE"/>
<evidence type="ECO:0000256" key="2">
    <source>
        <dbReference type="ARBA" id="ARBA00010136"/>
    </source>
</evidence>
<dbReference type="MEROPS" id="M01.A22"/>
<accession>E3MTQ7</accession>
<proteinExistence type="inferred from homology"/>
<gene>
    <name evidence="9" type="ORF">CRE_18000</name>
</gene>
<dbReference type="InterPro" id="IPR050344">
    <property type="entry name" value="Peptidase_M1_aminopeptidases"/>
</dbReference>
<dbReference type="InterPro" id="IPR001930">
    <property type="entry name" value="Peptidase_M1"/>
</dbReference>
<evidence type="ECO:0000313" key="9">
    <source>
        <dbReference type="EMBL" id="EFP08895.1"/>
    </source>
</evidence>
<dbReference type="GO" id="GO:0008270">
    <property type="term" value="F:zinc ion binding"/>
    <property type="evidence" value="ECO:0007669"/>
    <property type="project" value="InterPro"/>
</dbReference>
<dbReference type="PANTHER" id="PTHR11533">
    <property type="entry name" value="PROTEASE M1 ZINC METALLOPROTEASE"/>
    <property type="match status" value="1"/>
</dbReference>
<dbReference type="PANTHER" id="PTHR11533:SF299">
    <property type="entry name" value="AMINOPEPTIDASE"/>
    <property type="match status" value="1"/>
</dbReference>
<keyword evidence="10" id="KW-1185">Reference proteome</keyword>
<comment type="similarity">
    <text evidence="2">Belongs to the peptidase M1 family.</text>
</comment>
<sequence>MNQHSVHFRHILNRFIQRRSCQMHPSIALMTRNRRKFRVHRGRLRRKQMSPNHATCLPQVAKCEQRDIRWDGIYVVIVPALSVTAMENWGLITIRQTDGLYKEGQFSITQKHNLQEIISHEVAHQWFGNLVTMKWWNDLWLNEGFATLISVRAVDFLENTTWRYEDKSAELQCIALRTDQMDGMIPVSANSNANIGRYMEKSPKVNAIVYKKSSIIIRMIERLIEDETFKQGLSRFLNSFLYKNADHEDLFNVLVYVHDSSAGGHLSGQNFSLSDVMDTWIRQAHFPIVHVNRLEGSIVTLRQEKYEHVPYDPPRENSQVWKIPIFYDDPVSGKHKVFWLTDKQPAVFDMGGQFVVDPHQLTYMRLRYDMDVYSDITMALLRDHNLVPANSRSRLIDDTMAMAENGQMSYKVPFNMTMYMTSEVREIFRKR</sequence>
<keyword evidence="6" id="KW-0862">Zinc</keyword>
<dbReference type="Proteomes" id="UP000008281">
    <property type="component" value="Unassembled WGS sequence"/>
</dbReference>
<keyword evidence="7" id="KW-0482">Metalloprotease</keyword>
<dbReference type="GO" id="GO:0043171">
    <property type="term" value="P:peptide catabolic process"/>
    <property type="evidence" value="ECO:0007669"/>
    <property type="project" value="TreeGrafter"/>
</dbReference>
<feature type="domain" description="Peptidase M1 membrane alanine aminopeptidase" evidence="8">
    <location>
        <begin position="65"/>
        <end position="280"/>
    </location>
</feature>
<dbReference type="EMBL" id="DS268477">
    <property type="protein sequence ID" value="EFP08895.1"/>
    <property type="molecule type" value="Genomic_DNA"/>
</dbReference>
<protein>
    <recommendedName>
        <fullName evidence="8">Peptidase M1 membrane alanine aminopeptidase domain-containing protein</fullName>
    </recommendedName>
</protein>
<dbReference type="Pfam" id="PF01433">
    <property type="entry name" value="Peptidase_M1"/>
    <property type="match status" value="1"/>
</dbReference>
<evidence type="ECO:0000259" key="8">
    <source>
        <dbReference type="Pfam" id="PF01433"/>
    </source>
</evidence>
<dbReference type="OrthoDB" id="6337587at2759"/>
<dbReference type="GO" id="GO:0016020">
    <property type="term" value="C:membrane"/>
    <property type="evidence" value="ECO:0007669"/>
    <property type="project" value="TreeGrafter"/>
</dbReference>
<dbReference type="Gene3D" id="1.10.3480.20">
    <property type="match status" value="1"/>
</dbReference>
<reference evidence="9" key="1">
    <citation type="submission" date="2007-07" db="EMBL/GenBank/DDBJ databases">
        <title>PCAP assembly of the Caenorhabditis remanei genome.</title>
        <authorList>
            <consortium name="The Caenorhabditis remanei Sequencing Consortium"/>
            <person name="Wilson R.K."/>
        </authorList>
    </citation>
    <scope>NUCLEOTIDE SEQUENCE [LARGE SCALE GENOMIC DNA]</scope>
    <source>
        <strain evidence="9">PB4641</strain>
    </source>
</reference>
<evidence type="ECO:0000256" key="6">
    <source>
        <dbReference type="ARBA" id="ARBA00022833"/>
    </source>
</evidence>
<dbReference type="PRINTS" id="PR00756">
    <property type="entry name" value="ALADIPTASE"/>
</dbReference>
<evidence type="ECO:0000256" key="3">
    <source>
        <dbReference type="ARBA" id="ARBA00022670"/>
    </source>
</evidence>